<protein>
    <submittedName>
        <fullName evidence="1">Uncharacterized protein</fullName>
    </submittedName>
</protein>
<evidence type="ECO:0000313" key="1">
    <source>
        <dbReference type="EMBL" id="JAH67633.1"/>
    </source>
</evidence>
<name>A0A0E9URN6_ANGAN</name>
<proteinExistence type="predicted"/>
<reference evidence="1" key="2">
    <citation type="journal article" date="2015" name="Fish Shellfish Immunol.">
        <title>Early steps in the European eel (Anguilla anguilla)-Vibrio vulnificus interaction in the gills: Role of the RtxA13 toxin.</title>
        <authorList>
            <person name="Callol A."/>
            <person name="Pajuelo D."/>
            <person name="Ebbesson L."/>
            <person name="Teles M."/>
            <person name="MacKenzie S."/>
            <person name="Amaro C."/>
        </authorList>
    </citation>
    <scope>NUCLEOTIDE SEQUENCE</scope>
</reference>
<sequence>MNACIVQLFSFTPIRCSCFLLLCNFKISK</sequence>
<accession>A0A0E9URN6</accession>
<reference evidence="1" key="1">
    <citation type="submission" date="2014-11" db="EMBL/GenBank/DDBJ databases">
        <authorList>
            <person name="Amaro Gonzalez C."/>
        </authorList>
    </citation>
    <scope>NUCLEOTIDE SEQUENCE</scope>
</reference>
<dbReference type="AlphaFoldDB" id="A0A0E9URN6"/>
<dbReference type="EMBL" id="GBXM01040944">
    <property type="protein sequence ID" value="JAH67633.1"/>
    <property type="molecule type" value="Transcribed_RNA"/>
</dbReference>
<organism evidence="1">
    <name type="scientific">Anguilla anguilla</name>
    <name type="common">European freshwater eel</name>
    <name type="synonym">Muraena anguilla</name>
    <dbReference type="NCBI Taxonomy" id="7936"/>
    <lineage>
        <taxon>Eukaryota</taxon>
        <taxon>Metazoa</taxon>
        <taxon>Chordata</taxon>
        <taxon>Craniata</taxon>
        <taxon>Vertebrata</taxon>
        <taxon>Euteleostomi</taxon>
        <taxon>Actinopterygii</taxon>
        <taxon>Neopterygii</taxon>
        <taxon>Teleostei</taxon>
        <taxon>Anguilliformes</taxon>
        <taxon>Anguillidae</taxon>
        <taxon>Anguilla</taxon>
    </lineage>
</organism>